<organism evidence="3 4">
    <name type="scientific">Dichanthelium oligosanthes</name>
    <dbReference type="NCBI Taxonomy" id="888268"/>
    <lineage>
        <taxon>Eukaryota</taxon>
        <taxon>Viridiplantae</taxon>
        <taxon>Streptophyta</taxon>
        <taxon>Embryophyta</taxon>
        <taxon>Tracheophyta</taxon>
        <taxon>Spermatophyta</taxon>
        <taxon>Magnoliopsida</taxon>
        <taxon>Liliopsida</taxon>
        <taxon>Poales</taxon>
        <taxon>Poaceae</taxon>
        <taxon>PACMAD clade</taxon>
        <taxon>Panicoideae</taxon>
        <taxon>Panicodae</taxon>
        <taxon>Paniceae</taxon>
        <taxon>Dichantheliinae</taxon>
        <taxon>Dichanthelium</taxon>
    </lineage>
</organism>
<dbReference type="Proteomes" id="UP000095767">
    <property type="component" value="Unassembled WGS sequence"/>
</dbReference>
<dbReference type="Pfam" id="PF02201">
    <property type="entry name" value="SWIB"/>
    <property type="match status" value="1"/>
</dbReference>
<reference evidence="3 4" key="1">
    <citation type="submission" date="2016-09" db="EMBL/GenBank/DDBJ databases">
        <title>The draft genome of Dichanthelium oligosanthes: A C3 panicoid grass species.</title>
        <authorList>
            <person name="Studer A.J."/>
            <person name="Schnable J.C."/>
            <person name="Brutnell T.P."/>
        </authorList>
    </citation>
    <scope>NUCLEOTIDE SEQUENCE [LARGE SCALE GENOMIC DNA]</scope>
    <source>
        <strain evidence="4">cv. Kellogg 1175</strain>
        <tissue evidence="3">Leaf</tissue>
    </source>
</reference>
<feature type="domain" description="DM2" evidence="2">
    <location>
        <begin position="21"/>
        <end position="58"/>
    </location>
</feature>
<comment type="caution">
    <text evidence="3">The sequence shown here is derived from an EMBL/GenBank/DDBJ whole genome shotgun (WGS) entry which is preliminary data.</text>
</comment>
<keyword evidence="4" id="KW-1185">Reference proteome</keyword>
<dbReference type="OrthoDB" id="10251073at2759"/>
<dbReference type="AlphaFoldDB" id="A0A1E5UMQ8"/>
<name>A0A1E5UMQ8_9POAL</name>
<keyword evidence="1" id="KW-1133">Transmembrane helix</keyword>
<accession>A0A1E5UMQ8</accession>
<dbReference type="EMBL" id="LWDX02071210">
    <property type="protein sequence ID" value="OEL14098.1"/>
    <property type="molecule type" value="Genomic_DNA"/>
</dbReference>
<proteinExistence type="predicted"/>
<sequence length="121" mass="13845">MVLRRAVAECPKKVAGLVDLVNLPTALREFAGGRSQMSQLSFFLRVWSHIKENNLQKQSFPLCGFIIIIFFFEMVTILICRTQRIVNCDEKLKTVLLGRSKVQLSELPMIVKLHFPKVPKS</sequence>
<protein>
    <recommendedName>
        <fullName evidence="2">DM2 domain-containing protein</fullName>
    </recommendedName>
</protein>
<keyword evidence="1" id="KW-0812">Transmembrane</keyword>
<dbReference type="Gene3D" id="1.10.245.10">
    <property type="entry name" value="SWIB/MDM2 domain"/>
    <property type="match status" value="1"/>
</dbReference>
<evidence type="ECO:0000259" key="2">
    <source>
        <dbReference type="Pfam" id="PF02201"/>
    </source>
</evidence>
<dbReference type="PANTHER" id="PTHR13844">
    <property type="entry name" value="SWI/SNF-RELATED MATRIX-ASSOCIATED ACTIN-DEPENDENT REGULATOR OF CHROMATIN SUBFAMILY D"/>
    <property type="match status" value="1"/>
</dbReference>
<dbReference type="STRING" id="888268.A0A1E5UMQ8"/>
<keyword evidence="1" id="KW-0472">Membrane</keyword>
<dbReference type="SUPFAM" id="SSF47592">
    <property type="entry name" value="SWIB/MDM2 domain"/>
    <property type="match status" value="1"/>
</dbReference>
<dbReference type="InterPro" id="IPR036885">
    <property type="entry name" value="SWIB_MDM2_dom_sf"/>
</dbReference>
<evidence type="ECO:0000313" key="4">
    <source>
        <dbReference type="Proteomes" id="UP000095767"/>
    </source>
</evidence>
<evidence type="ECO:0000256" key="1">
    <source>
        <dbReference type="SAM" id="Phobius"/>
    </source>
</evidence>
<dbReference type="InterPro" id="IPR003121">
    <property type="entry name" value="SWIB_MDM2_domain"/>
</dbReference>
<gene>
    <name evidence="3" type="ORF">BAE44_0024884</name>
</gene>
<evidence type="ECO:0000313" key="3">
    <source>
        <dbReference type="EMBL" id="OEL14098.1"/>
    </source>
</evidence>
<feature type="transmembrane region" description="Helical" evidence="1">
    <location>
        <begin position="60"/>
        <end position="79"/>
    </location>
</feature>